<feature type="compositionally biased region" description="Polar residues" evidence="5">
    <location>
        <begin position="42"/>
        <end position="52"/>
    </location>
</feature>
<dbReference type="CDD" id="cd07560">
    <property type="entry name" value="Peptidase_S41_CPP"/>
    <property type="match status" value="1"/>
</dbReference>
<dbReference type="SUPFAM" id="SSF52096">
    <property type="entry name" value="ClpP/crotonase"/>
    <property type="match status" value="1"/>
</dbReference>
<feature type="domain" description="PDZ" evidence="7">
    <location>
        <begin position="99"/>
        <end position="168"/>
    </location>
</feature>
<reference evidence="8 9" key="1">
    <citation type="journal article" date="2010" name="ChemBioChem">
        <title>Cloning and characterization of the biosynthetic gene cluster of 16-membered macrolide antibiotic FD-891: involvement of a dual functional cytochrome P450 monooxygenase catalyzing epoxidation and hydroxylation.</title>
        <authorList>
            <person name="Kudo F."/>
            <person name="Motegi A."/>
            <person name="Mizoue K."/>
            <person name="Eguchi T."/>
        </authorList>
    </citation>
    <scope>NUCLEOTIDE SEQUENCE [LARGE SCALE GENOMIC DNA]</scope>
    <source>
        <strain evidence="8 9">A-8890</strain>
    </source>
</reference>
<dbReference type="Gene3D" id="3.30.750.44">
    <property type="match status" value="1"/>
</dbReference>
<dbReference type="EMBL" id="AP018448">
    <property type="protein sequence ID" value="BBC33618.1"/>
    <property type="molecule type" value="Genomic_DNA"/>
</dbReference>
<feature type="compositionally biased region" description="Low complexity" evidence="5">
    <location>
        <begin position="55"/>
        <end position="72"/>
    </location>
</feature>
<dbReference type="InterPro" id="IPR004447">
    <property type="entry name" value="Peptidase_S41A"/>
</dbReference>
<sequence length="396" mass="40682">MPGRDLFSQPRRFGRGAALTLVFASVLAAGAATGSFEDPNRKTPSATGTSRATPAAQGEDVADAAAEAMAEGKSPLEAAEGAVSRSGDRWGAVYSEGEYEEFEEALDGEYTGVGLWARRDSDGRIEVSRVRAGSPAAEAGIRAGDLLLTVDGEKVDGRPVTDVVSLLRGDALDGKDKNAEDAGAGTTVVLGLRRGTHRWSETLRRARLTTDDVTVSKLTGGITVIRIAAFTKGSGDLVKAAVEQASKASGIILDLRGNSGGLVAEAVTSASAFLDGGLVATYDVNGEQQALHADPGGDTTRPLVTLVDGGTMSAAELLTGALQDRGRAVVVGSRTFGKGSVQLPSRLPDGSVAELTVGHYRTPSGHGVDGTGITPDLEADQQVLQRAETVLSGLGQ</sequence>
<dbReference type="InterPro" id="IPR001478">
    <property type="entry name" value="PDZ"/>
</dbReference>
<dbReference type="InterPro" id="IPR005151">
    <property type="entry name" value="Tail-specific_protease"/>
</dbReference>
<evidence type="ECO:0000256" key="2">
    <source>
        <dbReference type="ARBA" id="ARBA00022670"/>
    </source>
</evidence>
<feature type="chain" id="PRO_5046883782" evidence="6">
    <location>
        <begin position="32"/>
        <end position="396"/>
    </location>
</feature>
<evidence type="ECO:0000256" key="5">
    <source>
        <dbReference type="SAM" id="MobiDB-lite"/>
    </source>
</evidence>
<dbReference type="PROSITE" id="PS50106">
    <property type="entry name" value="PDZ"/>
    <property type="match status" value="1"/>
</dbReference>
<dbReference type="Pfam" id="PF17820">
    <property type="entry name" value="PDZ_6"/>
    <property type="match status" value="1"/>
</dbReference>
<dbReference type="PANTHER" id="PTHR32060">
    <property type="entry name" value="TAIL-SPECIFIC PROTEASE"/>
    <property type="match status" value="1"/>
</dbReference>
<dbReference type="InterPro" id="IPR029045">
    <property type="entry name" value="ClpP/crotonase-like_dom_sf"/>
</dbReference>
<evidence type="ECO:0000256" key="6">
    <source>
        <dbReference type="SAM" id="SignalP"/>
    </source>
</evidence>
<evidence type="ECO:0000313" key="8">
    <source>
        <dbReference type="EMBL" id="BBC33618.1"/>
    </source>
</evidence>
<dbReference type="PANTHER" id="PTHR32060:SF30">
    <property type="entry name" value="CARBOXY-TERMINAL PROCESSING PROTEASE CTPA"/>
    <property type="match status" value="1"/>
</dbReference>
<dbReference type="Gene3D" id="3.90.226.10">
    <property type="entry name" value="2-enoyl-CoA Hydratase, Chain A, domain 1"/>
    <property type="match status" value="1"/>
</dbReference>
<dbReference type="Gene3D" id="2.30.42.10">
    <property type="match status" value="1"/>
</dbReference>
<dbReference type="Pfam" id="PF03572">
    <property type="entry name" value="Peptidase_S41"/>
    <property type="match status" value="1"/>
</dbReference>
<evidence type="ECO:0000313" key="9">
    <source>
        <dbReference type="Proteomes" id="UP001321542"/>
    </source>
</evidence>
<evidence type="ECO:0000256" key="4">
    <source>
        <dbReference type="ARBA" id="ARBA00022825"/>
    </source>
</evidence>
<keyword evidence="3" id="KW-0378">Hydrolase</keyword>
<evidence type="ECO:0000256" key="1">
    <source>
        <dbReference type="ARBA" id="ARBA00009179"/>
    </source>
</evidence>
<keyword evidence="4" id="KW-0720">Serine protease</keyword>
<protein>
    <submittedName>
        <fullName evidence="8">Peptidase S41</fullName>
    </submittedName>
</protein>
<dbReference type="InterPro" id="IPR036034">
    <property type="entry name" value="PDZ_sf"/>
</dbReference>
<feature type="signal peptide" evidence="6">
    <location>
        <begin position="1"/>
        <end position="31"/>
    </location>
</feature>
<comment type="similarity">
    <text evidence="1">Belongs to the peptidase S41A family.</text>
</comment>
<dbReference type="Proteomes" id="UP001321542">
    <property type="component" value="Chromosome"/>
</dbReference>
<dbReference type="RefSeq" id="WP_286253224.1">
    <property type="nucleotide sequence ID" value="NZ_AP018448.1"/>
</dbReference>
<dbReference type="SUPFAM" id="SSF50156">
    <property type="entry name" value="PDZ domain-like"/>
    <property type="match status" value="1"/>
</dbReference>
<dbReference type="SMART" id="SM00228">
    <property type="entry name" value="PDZ"/>
    <property type="match status" value="1"/>
</dbReference>
<name>A0ABM7FBD6_9ACTN</name>
<keyword evidence="2" id="KW-0645">Protease</keyword>
<keyword evidence="6" id="KW-0732">Signal</keyword>
<evidence type="ECO:0000259" key="7">
    <source>
        <dbReference type="PROSITE" id="PS50106"/>
    </source>
</evidence>
<dbReference type="SMART" id="SM00245">
    <property type="entry name" value="TSPc"/>
    <property type="match status" value="1"/>
</dbReference>
<reference evidence="8 9" key="2">
    <citation type="journal article" date="2023" name="ChemBioChem">
        <title>Acyltransferase Domain Exchange between Two Independent Type I Polyketide Synthases in the Same Producer Strain of Macrolide Antibiotics.</title>
        <authorList>
            <person name="Kudo F."/>
            <person name="Kishikawa K."/>
            <person name="Tsuboi K."/>
            <person name="Kido T."/>
            <person name="Usui T."/>
            <person name="Hashimoto J."/>
            <person name="Shin-Ya K."/>
            <person name="Miyanaga A."/>
            <person name="Eguchi T."/>
        </authorList>
    </citation>
    <scope>NUCLEOTIDE SEQUENCE [LARGE SCALE GENOMIC DNA]</scope>
    <source>
        <strain evidence="8 9">A-8890</strain>
    </source>
</reference>
<accession>A0ABM7FBD6</accession>
<feature type="region of interest" description="Disordered" evidence="5">
    <location>
        <begin position="33"/>
        <end position="82"/>
    </location>
</feature>
<dbReference type="InterPro" id="IPR041489">
    <property type="entry name" value="PDZ_6"/>
</dbReference>
<keyword evidence="9" id="KW-1185">Reference proteome</keyword>
<gene>
    <name evidence="8" type="ORF">SGFS_049120</name>
</gene>
<proteinExistence type="inferred from homology"/>
<evidence type="ECO:0000256" key="3">
    <source>
        <dbReference type="ARBA" id="ARBA00022801"/>
    </source>
</evidence>
<organism evidence="8 9">
    <name type="scientific">Streptomyces graminofaciens</name>
    <dbReference type="NCBI Taxonomy" id="68212"/>
    <lineage>
        <taxon>Bacteria</taxon>
        <taxon>Bacillati</taxon>
        <taxon>Actinomycetota</taxon>
        <taxon>Actinomycetes</taxon>
        <taxon>Kitasatosporales</taxon>
        <taxon>Streptomycetaceae</taxon>
        <taxon>Streptomyces</taxon>
    </lineage>
</organism>